<name>A0A3G2EAI7_9BURK</name>
<feature type="transmembrane region" description="Helical" evidence="1">
    <location>
        <begin position="50"/>
        <end position="69"/>
    </location>
</feature>
<feature type="transmembrane region" description="Helical" evidence="1">
    <location>
        <begin position="211"/>
        <end position="228"/>
    </location>
</feature>
<dbReference type="AlphaFoldDB" id="A0A3G2EAI7"/>
<keyword evidence="1" id="KW-0812">Transmembrane</keyword>
<dbReference type="EMBL" id="CP033019">
    <property type="protein sequence ID" value="AYM77014.1"/>
    <property type="molecule type" value="Genomic_DNA"/>
</dbReference>
<evidence type="ECO:0000313" key="2">
    <source>
        <dbReference type="EMBL" id="AYM77014.1"/>
    </source>
</evidence>
<evidence type="ECO:0000256" key="1">
    <source>
        <dbReference type="SAM" id="Phobius"/>
    </source>
</evidence>
<feature type="transmembrane region" description="Helical" evidence="1">
    <location>
        <begin position="121"/>
        <end position="145"/>
    </location>
</feature>
<keyword evidence="1" id="KW-0472">Membrane</keyword>
<protein>
    <submittedName>
        <fullName evidence="2">Uncharacterized protein</fullName>
    </submittedName>
</protein>
<organism evidence="2 3">
    <name type="scientific">Janthinobacterium agaricidamnosum</name>
    <dbReference type="NCBI Taxonomy" id="55508"/>
    <lineage>
        <taxon>Bacteria</taxon>
        <taxon>Pseudomonadati</taxon>
        <taxon>Pseudomonadota</taxon>
        <taxon>Betaproteobacteria</taxon>
        <taxon>Burkholderiales</taxon>
        <taxon>Oxalobacteraceae</taxon>
        <taxon>Janthinobacterium</taxon>
    </lineage>
</organism>
<feature type="transmembrane region" description="Helical" evidence="1">
    <location>
        <begin position="157"/>
        <end position="184"/>
    </location>
</feature>
<feature type="transmembrane region" description="Helical" evidence="1">
    <location>
        <begin position="91"/>
        <end position="109"/>
    </location>
</feature>
<accession>A0A3G2EAI7</accession>
<reference evidence="2 3" key="1">
    <citation type="submission" date="2018-10" db="EMBL/GenBank/DDBJ databases">
        <title>Effects of UV and annual dynamics of microbial communities in freshwater RAS systems.</title>
        <authorList>
            <person name="Bekkelund A.K."/>
            <person name="Hansen B.R."/>
            <person name="Stokken H."/>
            <person name="Eriksen B.F."/>
            <person name="Kashulin N.A."/>
        </authorList>
    </citation>
    <scope>NUCLEOTIDE SEQUENCE [LARGE SCALE GENOMIC DNA]</scope>
    <source>
        <strain evidence="2 3">BHSEK</strain>
    </source>
</reference>
<sequence length="254" mass="28390">MCDECNPFERWLAKADAAYRRLRSIRWDQGLRYVEGISPALAQAIQHTGIGIASGLFTGLILFGLQFTIDQPVNDMAKSLQRKFIVHYQDIPAPLFNLVLFLAACTMLLTAEWGHFFRQKVLVPVIHGISHTVSISTGMLLSLVFSDVLTKSFLPNIGQWLFSLLIISIVWILAVTMNAVIYLCRYGVVGLWRKKSCAGEECPAPQKKYEVLHFIFPLVGIFLIFYLWGDVKRSAVQVADAAKASKVADCAVAH</sequence>
<keyword evidence="1" id="KW-1133">Transmembrane helix</keyword>
<gene>
    <name evidence="2" type="ORF">D9M09_15320</name>
</gene>
<keyword evidence="3" id="KW-1185">Reference proteome</keyword>
<evidence type="ECO:0000313" key="3">
    <source>
        <dbReference type="Proteomes" id="UP000279594"/>
    </source>
</evidence>
<proteinExistence type="predicted"/>
<dbReference type="Proteomes" id="UP000279594">
    <property type="component" value="Chromosome"/>
</dbReference>
<dbReference type="RefSeq" id="WP_121669792.1">
    <property type="nucleotide sequence ID" value="NZ_CP033019.1"/>
</dbReference>